<organism evidence="2 3">
    <name type="scientific">Portunus trituberculatus</name>
    <name type="common">Swimming crab</name>
    <name type="synonym">Neptunus trituberculatus</name>
    <dbReference type="NCBI Taxonomy" id="210409"/>
    <lineage>
        <taxon>Eukaryota</taxon>
        <taxon>Metazoa</taxon>
        <taxon>Ecdysozoa</taxon>
        <taxon>Arthropoda</taxon>
        <taxon>Crustacea</taxon>
        <taxon>Multicrustacea</taxon>
        <taxon>Malacostraca</taxon>
        <taxon>Eumalacostraca</taxon>
        <taxon>Eucarida</taxon>
        <taxon>Decapoda</taxon>
        <taxon>Pleocyemata</taxon>
        <taxon>Brachyura</taxon>
        <taxon>Eubrachyura</taxon>
        <taxon>Portunoidea</taxon>
        <taxon>Portunidae</taxon>
        <taxon>Portuninae</taxon>
        <taxon>Portunus</taxon>
    </lineage>
</organism>
<evidence type="ECO:0000256" key="1">
    <source>
        <dbReference type="SAM" id="MobiDB-lite"/>
    </source>
</evidence>
<comment type="caution">
    <text evidence="2">The sequence shown here is derived from an EMBL/GenBank/DDBJ whole genome shotgun (WGS) entry which is preliminary data.</text>
</comment>
<reference evidence="2 3" key="1">
    <citation type="submission" date="2019-05" db="EMBL/GenBank/DDBJ databases">
        <title>Another draft genome of Portunus trituberculatus and its Hox gene families provides insights of decapod evolution.</title>
        <authorList>
            <person name="Jeong J.-H."/>
            <person name="Song I."/>
            <person name="Kim S."/>
            <person name="Choi T."/>
            <person name="Kim D."/>
            <person name="Ryu S."/>
            <person name="Kim W."/>
        </authorList>
    </citation>
    <scope>NUCLEOTIDE SEQUENCE [LARGE SCALE GENOMIC DNA]</scope>
    <source>
        <tissue evidence="2">Muscle</tissue>
    </source>
</reference>
<proteinExistence type="predicted"/>
<gene>
    <name evidence="2" type="ORF">E2C01_087406</name>
</gene>
<name>A0A5B7JJ57_PORTR</name>
<dbReference type="EMBL" id="VSRR010090839">
    <property type="protein sequence ID" value="MPC92324.1"/>
    <property type="molecule type" value="Genomic_DNA"/>
</dbReference>
<feature type="region of interest" description="Disordered" evidence="1">
    <location>
        <begin position="38"/>
        <end position="87"/>
    </location>
</feature>
<sequence length="87" mass="9511">MNTTHDYTQGGADDEGCLQPARLRRLLSFDNGTRYTAVQGEEELGSQSANQPKSSQVTYPPSQSVSQSVSQPASQPPHRIGKYNTEK</sequence>
<dbReference type="AlphaFoldDB" id="A0A5B7JJ57"/>
<dbReference type="Proteomes" id="UP000324222">
    <property type="component" value="Unassembled WGS sequence"/>
</dbReference>
<accession>A0A5B7JJ57</accession>
<feature type="compositionally biased region" description="Low complexity" evidence="1">
    <location>
        <begin position="54"/>
        <end position="77"/>
    </location>
</feature>
<protein>
    <submittedName>
        <fullName evidence="2">Uncharacterized protein</fullName>
    </submittedName>
</protein>
<evidence type="ECO:0000313" key="3">
    <source>
        <dbReference type="Proteomes" id="UP000324222"/>
    </source>
</evidence>
<evidence type="ECO:0000313" key="2">
    <source>
        <dbReference type="EMBL" id="MPC92324.1"/>
    </source>
</evidence>
<keyword evidence="3" id="KW-1185">Reference proteome</keyword>